<keyword evidence="10" id="KW-1185">Reference proteome</keyword>
<evidence type="ECO:0000256" key="1">
    <source>
        <dbReference type="ARBA" id="ARBA00004141"/>
    </source>
</evidence>
<evidence type="ECO:0000313" key="9">
    <source>
        <dbReference type="EMBL" id="CAB3371525.1"/>
    </source>
</evidence>
<feature type="transmembrane region" description="Helical" evidence="7">
    <location>
        <begin position="470"/>
        <end position="489"/>
    </location>
</feature>
<keyword evidence="4 7" id="KW-0472">Membrane</keyword>
<evidence type="ECO:0000313" key="10">
    <source>
        <dbReference type="Proteomes" id="UP000494165"/>
    </source>
</evidence>
<dbReference type="PROSITE" id="PS00216">
    <property type="entry name" value="SUGAR_TRANSPORT_1"/>
    <property type="match status" value="1"/>
</dbReference>
<sequence>MEALNKKQQCEDEEEAGPMISLEEVKTTIGKVKSVSDLTKGSNKAIFAQSLVAGAVFLLTAGCGMPIGFSAVLLPQLQTPNSTIPTSEEVGSWIASIHSASTPIGSLLSGTLMENWGRRNTLRLSVLPFLVGWSVLAFAGSHVLIFIGRLFCGLAVGLAAAPSQVLLGEVAEPKLRGVLVGAPFASYSLGILIVYTMGSMLPWRTVAGLCAILPIFALVALMNLPESPPWLAKVGRGQEALRALTWLRGGQMAQARSELAVLANRREQEEKDALAKQKNRRISWTNSWRQSPILSRLVLKPLIVVNVFNIVQILSGTYTIIFYAVDVLQQAEGGAETDRKAELETAVLTALVRTVITVLACLLLLKVGRRPLAISSGLGSAAAAVALGCWLYVAPAPGTLPWLPSTLVILYVGCNTYGFFVLPGLMLGEMLPARARGPAGGLTFAVINTTLFITTKMYPWAVHVLHPHGLFFFFGLCALLGTLFVYLFVPETKGYCRGATVNVNRSTVQPLTAFNFFPLTTRKMAGREKDGVDWRSMWTGMLTDEIVSNLSQTNNSNSSSSVHTLKAKMLLKVIFAELRGRIAEASESNRKLEIERAKGDDLKRKNETLNSDVAKMKERLKALESENQSLRDTKLKRNSDECKKLDEKRLKVEVKKEKDSFFVPDTNFDFNSPSPDRKITIPETLERDEFLLRTPPREEGSSLETAFLESPIITVRRCTSSASASSESPASHSLCNSQNIPPKTQMPKVEKKVSKLSLKNSAQSKAKAVEQSPPREFESTFFEKGDDDDDFKLFDSPKTMKEKRKMEEKKPIDDSGDKKFGFYRGEVVRKKDERNQLPGWECHDCQKFYENFCEGMDTQQKRALINKCSKHRQVQPVLGNTPKDFWKFGILESPKKGTTQVGQLKKKGSTSKGSRLIDKAQPVSISLDDSWDQ</sequence>
<keyword evidence="3 7" id="KW-1133">Transmembrane helix</keyword>
<feature type="transmembrane region" description="Helical" evidence="7">
    <location>
        <begin position="50"/>
        <end position="73"/>
    </location>
</feature>
<feature type="coiled-coil region" evidence="5">
    <location>
        <begin position="575"/>
        <end position="633"/>
    </location>
</feature>
<dbReference type="PROSITE" id="PS00217">
    <property type="entry name" value="SUGAR_TRANSPORT_2"/>
    <property type="match status" value="1"/>
</dbReference>
<comment type="caution">
    <text evidence="9">The sequence shown here is derived from an EMBL/GenBank/DDBJ whole genome shotgun (WGS) entry which is preliminary data.</text>
</comment>
<evidence type="ECO:0000256" key="4">
    <source>
        <dbReference type="ARBA" id="ARBA00023136"/>
    </source>
</evidence>
<dbReference type="Pfam" id="PF00083">
    <property type="entry name" value="Sugar_tr"/>
    <property type="match status" value="1"/>
</dbReference>
<dbReference type="Proteomes" id="UP000494165">
    <property type="component" value="Unassembled WGS sequence"/>
</dbReference>
<dbReference type="OrthoDB" id="4142200at2759"/>
<feature type="region of interest" description="Disordered" evidence="6">
    <location>
        <begin position="723"/>
        <end position="795"/>
    </location>
</feature>
<dbReference type="InterPro" id="IPR020846">
    <property type="entry name" value="MFS_dom"/>
</dbReference>
<name>A0A8S1CTV5_9INSE</name>
<dbReference type="SUPFAM" id="SSF103473">
    <property type="entry name" value="MFS general substrate transporter"/>
    <property type="match status" value="1"/>
</dbReference>
<reference evidence="9 10" key="1">
    <citation type="submission" date="2020-04" db="EMBL/GenBank/DDBJ databases">
        <authorList>
            <person name="Alioto T."/>
            <person name="Alioto T."/>
            <person name="Gomez Garrido J."/>
        </authorList>
    </citation>
    <scope>NUCLEOTIDE SEQUENCE [LARGE SCALE GENOMIC DNA]</scope>
</reference>
<evidence type="ECO:0000256" key="2">
    <source>
        <dbReference type="ARBA" id="ARBA00022692"/>
    </source>
</evidence>
<proteinExistence type="predicted"/>
<feature type="transmembrane region" description="Helical" evidence="7">
    <location>
        <begin position="203"/>
        <end position="224"/>
    </location>
</feature>
<feature type="compositionally biased region" description="Low complexity" evidence="6">
    <location>
        <begin position="723"/>
        <end position="733"/>
    </location>
</feature>
<accession>A0A8S1CTV5</accession>
<dbReference type="GO" id="GO:0022857">
    <property type="term" value="F:transmembrane transporter activity"/>
    <property type="evidence" value="ECO:0007669"/>
    <property type="project" value="InterPro"/>
</dbReference>
<evidence type="ECO:0000256" key="6">
    <source>
        <dbReference type="SAM" id="MobiDB-lite"/>
    </source>
</evidence>
<feature type="transmembrane region" description="Helical" evidence="7">
    <location>
        <begin position="302"/>
        <end position="325"/>
    </location>
</feature>
<dbReference type="GO" id="GO:0016020">
    <property type="term" value="C:membrane"/>
    <property type="evidence" value="ECO:0007669"/>
    <property type="project" value="UniProtKB-SubCell"/>
</dbReference>
<keyword evidence="5" id="KW-0175">Coiled coil</keyword>
<dbReference type="FunFam" id="1.20.1250.20:FF:000249">
    <property type="entry name" value="facilitated trehalose transporter Tret1"/>
    <property type="match status" value="1"/>
</dbReference>
<feature type="region of interest" description="Disordered" evidence="6">
    <location>
        <begin position="897"/>
        <end position="933"/>
    </location>
</feature>
<dbReference type="InterPro" id="IPR005828">
    <property type="entry name" value="MFS_sugar_transport-like"/>
</dbReference>
<dbReference type="PROSITE" id="PS50850">
    <property type="entry name" value="MFS"/>
    <property type="match status" value="1"/>
</dbReference>
<feature type="transmembrane region" description="Helical" evidence="7">
    <location>
        <begin position="93"/>
        <end position="112"/>
    </location>
</feature>
<feature type="transmembrane region" description="Helical" evidence="7">
    <location>
        <begin position="405"/>
        <end position="427"/>
    </location>
</feature>
<evidence type="ECO:0000256" key="7">
    <source>
        <dbReference type="SAM" id="Phobius"/>
    </source>
</evidence>
<comment type="subcellular location">
    <subcellularLocation>
        <location evidence="1">Membrane</location>
        <topology evidence="1">Multi-pass membrane protein</topology>
    </subcellularLocation>
</comment>
<dbReference type="EMBL" id="CADEPI010000062">
    <property type="protein sequence ID" value="CAB3371525.1"/>
    <property type="molecule type" value="Genomic_DNA"/>
</dbReference>
<dbReference type="PANTHER" id="PTHR48021:SF7">
    <property type="entry name" value="RH09188P"/>
    <property type="match status" value="1"/>
</dbReference>
<feature type="transmembrane region" description="Helical" evidence="7">
    <location>
        <begin position="439"/>
        <end position="458"/>
    </location>
</feature>
<keyword evidence="2 7" id="KW-0812">Transmembrane</keyword>
<organism evidence="9 10">
    <name type="scientific">Cloeon dipterum</name>
    <dbReference type="NCBI Taxonomy" id="197152"/>
    <lineage>
        <taxon>Eukaryota</taxon>
        <taxon>Metazoa</taxon>
        <taxon>Ecdysozoa</taxon>
        <taxon>Arthropoda</taxon>
        <taxon>Hexapoda</taxon>
        <taxon>Insecta</taxon>
        <taxon>Pterygota</taxon>
        <taxon>Palaeoptera</taxon>
        <taxon>Ephemeroptera</taxon>
        <taxon>Pisciforma</taxon>
        <taxon>Baetidae</taxon>
        <taxon>Cloeon</taxon>
    </lineage>
</organism>
<feature type="transmembrane region" description="Helical" evidence="7">
    <location>
        <begin position="146"/>
        <end position="166"/>
    </location>
</feature>
<feature type="transmembrane region" description="Helical" evidence="7">
    <location>
        <begin position="124"/>
        <end position="140"/>
    </location>
</feature>
<dbReference type="InterPro" id="IPR050549">
    <property type="entry name" value="MFS_Trehalose_Transporter"/>
</dbReference>
<dbReference type="Gene3D" id="1.20.1250.20">
    <property type="entry name" value="MFS general substrate transporter like domains"/>
    <property type="match status" value="1"/>
</dbReference>
<dbReference type="PANTHER" id="PTHR48021">
    <property type="match status" value="1"/>
</dbReference>
<evidence type="ECO:0000256" key="5">
    <source>
        <dbReference type="SAM" id="Coils"/>
    </source>
</evidence>
<gene>
    <name evidence="9" type="ORF">CLODIP_2_CD13565</name>
</gene>
<dbReference type="InterPro" id="IPR005829">
    <property type="entry name" value="Sugar_transporter_CS"/>
</dbReference>
<feature type="transmembrane region" description="Helical" evidence="7">
    <location>
        <begin position="345"/>
        <end position="365"/>
    </location>
</feature>
<dbReference type="InterPro" id="IPR036259">
    <property type="entry name" value="MFS_trans_sf"/>
</dbReference>
<evidence type="ECO:0000256" key="3">
    <source>
        <dbReference type="ARBA" id="ARBA00022989"/>
    </source>
</evidence>
<protein>
    <recommendedName>
        <fullName evidence="8">Major facilitator superfamily (MFS) profile domain-containing protein</fullName>
    </recommendedName>
</protein>
<feature type="domain" description="Major facilitator superfamily (MFS) profile" evidence="8">
    <location>
        <begin position="48"/>
        <end position="493"/>
    </location>
</feature>
<dbReference type="AlphaFoldDB" id="A0A8S1CTV5"/>
<evidence type="ECO:0000259" key="8">
    <source>
        <dbReference type="PROSITE" id="PS50850"/>
    </source>
</evidence>
<feature type="transmembrane region" description="Helical" evidence="7">
    <location>
        <begin position="372"/>
        <end position="393"/>
    </location>
</feature>
<feature type="compositionally biased region" description="Basic and acidic residues" evidence="6">
    <location>
        <begin position="773"/>
        <end position="784"/>
    </location>
</feature>
<feature type="transmembrane region" description="Helical" evidence="7">
    <location>
        <begin position="178"/>
        <end position="197"/>
    </location>
</feature>